<dbReference type="NCBIfam" id="TIGR01251">
    <property type="entry name" value="ribP_PPkin"/>
    <property type="match status" value="1"/>
</dbReference>
<gene>
    <name evidence="12 14" type="primary">prs</name>
    <name evidence="14" type="ORF">K227x_45860</name>
</gene>
<comment type="subcellular location">
    <subcellularLocation>
        <location evidence="12">Cytoplasm</location>
    </subcellularLocation>
</comment>
<dbReference type="OrthoDB" id="9777067at2"/>
<keyword evidence="8 12" id="KW-0460">Magnesium</keyword>
<dbReference type="InterPro" id="IPR029099">
    <property type="entry name" value="Pribosyltran_N"/>
</dbReference>
<comment type="function">
    <text evidence="10 12">Involved in the biosynthesis of the central metabolite phospho-alpha-D-ribosyl-1-pyrophosphate (PRPP) via the transfer of pyrophosphoryl group from ATP to 1-hydroxyl of ribose-5-phosphate (Rib-5-P).</text>
</comment>
<evidence type="ECO:0000256" key="3">
    <source>
        <dbReference type="ARBA" id="ARBA00022723"/>
    </source>
</evidence>
<dbReference type="EC" id="2.7.6.1" evidence="12"/>
<comment type="caution">
    <text evidence="12">Lacks conserved residue(s) required for the propagation of feature annotation.</text>
</comment>
<proteinExistence type="inferred from homology"/>
<evidence type="ECO:0000256" key="10">
    <source>
        <dbReference type="ARBA" id="ARBA00054914"/>
    </source>
</evidence>
<comment type="catalytic activity">
    <reaction evidence="9 12">
        <text>D-ribose 5-phosphate + ATP = 5-phospho-alpha-D-ribose 1-diphosphate + AMP + H(+)</text>
        <dbReference type="Rhea" id="RHEA:15609"/>
        <dbReference type="ChEBI" id="CHEBI:15378"/>
        <dbReference type="ChEBI" id="CHEBI:30616"/>
        <dbReference type="ChEBI" id="CHEBI:58017"/>
        <dbReference type="ChEBI" id="CHEBI:78346"/>
        <dbReference type="ChEBI" id="CHEBI:456215"/>
        <dbReference type="EC" id="2.7.6.1"/>
    </reaction>
</comment>
<dbReference type="PANTHER" id="PTHR10210">
    <property type="entry name" value="RIBOSE-PHOSPHATE DIPHOSPHOKINASE FAMILY MEMBER"/>
    <property type="match status" value="1"/>
</dbReference>
<evidence type="ECO:0000256" key="6">
    <source>
        <dbReference type="ARBA" id="ARBA00022777"/>
    </source>
</evidence>
<dbReference type="GO" id="GO:0006164">
    <property type="term" value="P:purine nucleotide biosynthetic process"/>
    <property type="evidence" value="ECO:0007669"/>
    <property type="project" value="TreeGrafter"/>
</dbReference>
<evidence type="ECO:0000256" key="4">
    <source>
        <dbReference type="ARBA" id="ARBA00022727"/>
    </source>
</evidence>
<dbReference type="NCBIfam" id="NF002320">
    <property type="entry name" value="PRK01259.1"/>
    <property type="match status" value="1"/>
</dbReference>
<dbReference type="GO" id="GO:0016301">
    <property type="term" value="F:kinase activity"/>
    <property type="evidence" value="ECO:0007669"/>
    <property type="project" value="UniProtKB-KW"/>
</dbReference>
<dbReference type="InterPro" id="IPR000842">
    <property type="entry name" value="PRib_PP_synth_CS"/>
</dbReference>
<dbReference type="Proteomes" id="UP000318538">
    <property type="component" value="Chromosome"/>
</dbReference>
<dbReference type="FunFam" id="3.40.50.2020:FF:000001">
    <property type="entry name" value="Ribose-phosphate pyrophosphokinase"/>
    <property type="match status" value="1"/>
</dbReference>
<evidence type="ECO:0000256" key="2">
    <source>
        <dbReference type="ARBA" id="ARBA00022679"/>
    </source>
</evidence>
<evidence type="ECO:0000256" key="12">
    <source>
        <dbReference type="HAMAP-Rule" id="MF_00583"/>
    </source>
</evidence>
<dbReference type="GO" id="GO:0005737">
    <property type="term" value="C:cytoplasm"/>
    <property type="evidence" value="ECO:0007669"/>
    <property type="project" value="UniProtKB-SubCell"/>
</dbReference>
<feature type="binding site" evidence="12">
    <location>
        <position position="171"/>
    </location>
    <ligand>
        <name>Mg(2+)</name>
        <dbReference type="ChEBI" id="CHEBI:18420"/>
    </ligand>
</feature>
<evidence type="ECO:0000256" key="1">
    <source>
        <dbReference type="ARBA" id="ARBA00004996"/>
    </source>
</evidence>
<evidence type="ECO:0000313" key="15">
    <source>
        <dbReference type="Proteomes" id="UP000318538"/>
    </source>
</evidence>
<dbReference type="GO" id="GO:0000287">
    <property type="term" value="F:magnesium ion binding"/>
    <property type="evidence" value="ECO:0007669"/>
    <property type="project" value="UniProtKB-UniRule"/>
</dbReference>
<comment type="similarity">
    <text evidence="11 12">Belongs to the ribose-phosphate pyrophosphokinase family. Class I subfamily.</text>
</comment>
<evidence type="ECO:0000256" key="11">
    <source>
        <dbReference type="ARBA" id="ARBA00061444"/>
    </source>
</evidence>
<keyword evidence="7 12" id="KW-0067">ATP-binding</keyword>
<dbReference type="HAMAP" id="MF_00583_B">
    <property type="entry name" value="RibP_PPkinase_B"/>
    <property type="match status" value="1"/>
</dbReference>
<comment type="subunit">
    <text evidence="12">Homohexamer.</text>
</comment>
<dbReference type="GO" id="GO:0004749">
    <property type="term" value="F:ribose phosphate diphosphokinase activity"/>
    <property type="evidence" value="ECO:0007669"/>
    <property type="project" value="UniProtKB-UniRule"/>
</dbReference>
<dbReference type="SUPFAM" id="SSF53271">
    <property type="entry name" value="PRTase-like"/>
    <property type="match status" value="1"/>
</dbReference>
<dbReference type="GO" id="GO:0005524">
    <property type="term" value="F:ATP binding"/>
    <property type="evidence" value="ECO:0007669"/>
    <property type="project" value="UniProtKB-KW"/>
</dbReference>
<feature type="binding site" evidence="12">
    <location>
        <position position="196"/>
    </location>
    <ligand>
        <name>D-ribose 5-phosphate</name>
        <dbReference type="ChEBI" id="CHEBI:78346"/>
    </ligand>
</feature>
<dbReference type="GO" id="GO:0006015">
    <property type="term" value="P:5-phosphoribose 1-diphosphate biosynthetic process"/>
    <property type="evidence" value="ECO:0007669"/>
    <property type="project" value="UniProtKB-UniRule"/>
</dbReference>
<dbReference type="PANTHER" id="PTHR10210:SF41">
    <property type="entry name" value="RIBOSE-PHOSPHATE PYROPHOSPHOKINASE 1, CHLOROPLASTIC"/>
    <property type="match status" value="1"/>
</dbReference>
<dbReference type="AlphaFoldDB" id="A0A517NGG4"/>
<dbReference type="CDD" id="cd06223">
    <property type="entry name" value="PRTases_typeI"/>
    <property type="match status" value="1"/>
</dbReference>
<keyword evidence="4 12" id="KW-0545">Nucleotide biosynthesis</keyword>
<keyword evidence="12" id="KW-0963">Cytoplasm</keyword>
<accession>A0A517NGG4</accession>
<evidence type="ECO:0000256" key="8">
    <source>
        <dbReference type="ARBA" id="ARBA00022842"/>
    </source>
</evidence>
<keyword evidence="2 12" id="KW-0808">Transferase</keyword>
<dbReference type="InterPro" id="IPR037515">
    <property type="entry name" value="Rib-P_diPkinase_bac"/>
</dbReference>
<feature type="binding site" evidence="12">
    <location>
        <position position="130"/>
    </location>
    <ligand>
        <name>Mg(2+)</name>
        <dbReference type="ChEBI" id="CHEBI:18420"/>
    </ligand>
</feature>
<keyword evidence="6 12" id="KW-0418">Kinase</keyword>
<evidence type="ECO:0000256" key="7">
    <source>
        <dbReference type="ARBA" id="ARBA00022840"/>
    </source>
</evidence>
<comment type="cofactor">
    <cofactor evidence="12">
        <name>Mg(2+)</name>
        <dbReference type="ChEBI" id="CHEBI:18420"/>
    </cofactor>
    <text evidence="12">Binds 2 Mg(2+) ions per subunit.</text>
</comment>
<dbReference type="InterPro" id="IPR000836">
    <property type="entry name" value="PRTase_dom"/>
</dbReference>
<feature type="binding site" evidence="12">
    <location>
        <begin position="96"/>
        <end position="97"/>
    </location>
    <ligand>
        <name>ATP</name>
        <dbReference type="ChEBI" id="CHEBI:30616"/>
    </ligand>
</feature>
<reference evidence="14 15" key="1">
    <citation type="submission" date="2019-02" db="EMBL/GenBank/DDBJ databases">
        <title>Deep-cultivation of Planctomycetes and their phenomic and genomic characterization uncovers novel biology.</title>
        <authorList>
            <person name="Wiegand S."/>
            <person name="Jogler M."/>
            <person name="Boedeker C."/>
            <person name="Pinto D."/>
            <person name="Vollmers J."/>
            <person name="Rivas-Marin E."/>
            <person name="Kohn T."/>
            <person name="Peeters S.H."/>
            <person name="Heuer A."/>
            <person name="Rast P."/>
            <person name="Oberbeckmann S."/>
            <person name="Bunk B."/>
            <person name="Jeske O."/>
            <person name="Meyerdierks A."/>
            <person name="Storesund J.E."/>
            <person name="Kallscheuer N."/>
            <person name="Luecker S."/>
            <person name="Lage O.M."/>
            <person name="Pohl T."/>
            <person name="Merkel B.J."/>
            <person name="Hornburger P."/>
            <person name="Mueller R.-W."/>
            <person name="Bruemmer F."/>
            <person name="Labrenz M."/>
            <person name="Spormann A.M."/>
            <person name="Op den Camp H."/>
            <person name="Overmann J."/>
            <person name="Amann R."/>
            <person name="Jetten M.S.M."/>
            <person name="Mascher T."/>
            <person name="Medema M.H."/>
            <person name="Devos D.P."/>
            <person name="Kaster A.-K."/>
            <person name="Ovreas L."/>
            <person name="Rohde M."/>
            <person name="Galperin M.Y."/>
            <person name="Jogler C."/>
        </authorList>
    </citation>
    <scope>NUCLEOTIDE SEQUENCE [LARGE SCALE GENOMIC DNA]</scope>
    <source>
        <strain evidence="14 15">K22_7</strain>
    </source>
</reference>
<dbReference type="GO" id="GO:0009156">
    <property type="term" value="P:ribonucleoside monophosphate biosynthetic process"/>
    <property type="evidence" value="ECO:0007669"/>
    <property type="project" value="InterPro"/>
</dbReference>
<feature type="binding site" evidence="12">
    <location>
        <begin position="37"/>
        <end position="39"/>
    </location>
    <ligand>
        <name>ATP</name>
        <dbReference type="ChEBI" id="CHEBI:30616"/>
    </ligand>
</feature>
<evidence type="ECO:0000256" key="9">
    <source>
        <dbReference type="ARBA" id="ARBA00049535"/>
    </source>
</evidence>
<keyword evidence="15" id="KW-1185">Reference proteome</keyword>
<dbReference type="RefSeq" id="WP_145172666.1">
    <property type="nucleotide sequence ID" value="NZ_CP036525.1"/>
</dbReference>
<feature type="active site" evidence="12">
    <location>
        <position position="194"/>
    </location>
</feature>
<organism evidence="14 15">
    <name type="scientific">Rubripirellula lacrimiformis</name>
    <dbReference type="NCBI Taxonomy" id="1930273"/>
    <lineage>
        <taxon>Bacteria</taxon>
        <taxon>Pseudomonadati</taxon>
        <taxon>Planctomycetota</taxon>
        <taxon>Planctomycetia</taxon>
        <taxon>Pirellulales</taxon>
        <taxon>Pirellulaceae</taxon>
        <taxon>Rubripirellula</taxon>
    </lineage>
</organism>
<dbReference type="PROSITE" id="PS00114">
    <property type="entry name" value="PRPP_SYNTHASE"/>
    <property type="match status" value="1"/>
</dbReference>
<feature type="domain" description="Ribose-phosphate pyrophosphokinase N-terminal" evidence="13">
    <location>
        <begin position="4"/>
        <end position="120"/>
    </location>
</feature>
<dbReference type="Pfam" id="PF13793">
    <property type="entry name" value="Pribosyltran_N"/>
    <property type="match status" value="1"/>
</dbReference>
<protein>
    <recommendedName>
        <fullName evidence="12">Ribose-phosphate pyrophosphokinase</fullName>
        <shortName evidence="12">RPPK</shortName>
        <ecNumber evidence="12">2.7.6.1</ecNumber>
    </recommendedName>
    <alternativeName>
        <fullName evidence="12">5-phospho-D-ribosyl alpha-1-diphosphate synthase</fullName>
    </alternativeName>
    <alternativeName>
        <fullName evidence="12">Phosphoribosyl diphosphate synthase</fullName>
    </alternativeName>
    <alternativeName>
        <fullName evidence="12">Phosphoribosyl pyrophosphate synthase</fullName>
        <shortName evidence="12">P-Rib-PP synthase</shortName>
        <shortName evidence="12">PRPP synthase</shortName>
        <shortName evidence="12">PRPPase</shortName>
    </alternativeName>
</protein>
<dbReference type="Gene3D" id="3.40.50.2020">
    <property type="match status" value="2"/>
</dbReference>
<feature type="binding site" evidence="12">
    <location>
        <position position="221"/>
    </location>
    <ligand>
        <name>D-ribose 5-phosphate</name>
        <dbReference type="ChEBI" id="CHEBI:78346"/>
    </ligand>
</feature>
<evidence type="ECO:0000259" key="13">
    <source>
        <dbReference type="Pfam" id="PF13793"/>
    </source>
</evidence>
<name>A0A517NGG4_9BACT</name>
<dbReference type="UniPathway" id="UPA00087">
    <property type="reaction ID" value="UER00172"/>
</dbReference>
<dbReference type="InterPro" id="IPR029057">
    <property type="entry name" value="PRTase-like"/>
</dbReference>
<dbReference type="InterPro" id="IPR005946">
    <property type="entry name" value="Rib-P_diPkinase"/>
</dbReference>
<sequence length="316" mass="34603">MRELKIFSGRANPNLATKICRHLHLEPSAITLGKFPDGENYCKLDEDVRGRDVFLVQPTSPPVNDNLFELLIMIDCCKRASAERITAVVPYYGYARQDRKDEGRVPITAKLAANIITRAGADRVLTMDLHAAQIQGFFDVPVDHLYAAPVLNEYFAERGFVDDKIVVVSPDEGSIKRALGHNKRLGGTLAIVDKQRANALETKQNTIIGGPIEGRIALLFDDMISTAGSICGAARLVHQAGAKEIHIAATHGVLCGPAIEKLRDAPIDSIIVTDTIPIAAEKQLPNLVQLSVAPLLAEAIKRIHHDQSISELFRER</sequence>
<evidence type="ECO:0000313" key="14">
    <source>
        <dbReference type="EMBL" id="QDT06178.1"/>
    </source>
</evidence>
<evidence type="ECO:0000256" key="5">
    <source>
        <dbReference type="ARBA" id="ARBA00022741"/>
    </source>
</evidence>
<dbReference type="GO" id="GO:0002189">
    <property type="term" value="C:ribose phosphate diphosphokinase complex"/>
    <property type="evidence" value="ECO:0007669"/>
    <property type="project" value="TreeGrafter"/>
</dbReference>
<dbReference type="KEGG" id="rlc:K227x_45860"/>
<keyword evidence="3 12" id="KW-0479">Metal-binding</keyword>
<dbReference type="SMART" id="SM01400">
    <property type="entry name" value="Pribosyltran_N"/>
    <property type="match status" value="1"/>
</dbReference>
<comment type="pathway">
    <text evidence="1 12">Metabolic intermediate biosynthesis; 5-phospho-alpha-D-ribose 1-diphosphate biosynthesis; 5-phospho-alpha-D-ribose 1-diphosphate from D-ribose 5-phosphate (route I): step 1/1.</text>
</comment>
<keyword evidence="5 12" id="KW-0547">Nucleotide-binding</keyword>
<dbReference type="EMBL" id="CP036525">
    <property type="protein sequence ID" value="QDT06178.1"/>
    <property type="molecule type" value="Genomic_DNA"/>
</dbReference>
<dbReference type="Pfam" id="PF14572">
    <property type="entry name" value="Pribosyl_synth"/>
    <property type="match status" value="1"/>
</dbReference>